<accession>A0ABW7AJE0</accession>
<keyword evidence="4" id="KW-1185">Reference proteome</keyword>
<reference evidence="3 4" key="1">
    <citation type="submission" date="2024-10" db="EMBL/GenBank/DDBJ databases">
        <authorList>
            <person name="Topkara A.R."/>
            <person name="Saygin H."/>
        </authorList>
    </citation>
    <scope>NUCLEOTIDE SEQUENCE [LARGE SCALE GENOMIC DNA]</scope>
    <source>
        <strain evidence="3 4">M3C6</strain>
    </source>
</reference>
<dbReference type="EMBL" id="JBICRM010000021">
    <property type="protein sequence ID" value="MFG1707427.1"/>
    <property type="molecule type" value="Genomic_DNA"/>
</dbReference>
<dbReference type="GO" id="GO:0016757">
    <property type="term" value="F:glycosyltransferase activity"/>
    <property type="evidence" value="ECO:0007669"/>
    <property type="project" value="UniProtKB-KW"/>
</dbReference>
<sequence>MNAATAPTVVVAFHDGFYGHGTGAGRCNRALLDSLVGSLAPGVRLVVLPIYLRPDSPEYDAGWHAATQAVVTKVGGHVVPFDNGTGGMRRFAGLDGFRRASASAADIISRLMPEARPMLIVASDVPFYGLAPLLSERVRAHTVAIAHSTAVLHDPDDHARIAWEQHGLREMVAYGGHVAAISTHMRRHLVTEYDLPANTIVDLIDGLTSDEWRIPAPQTRLLPAAAAGGFLLGYGRAEPYKGWDDLLDAISLAGPLPHTVLAAVTEGRELSPYQCHLARRIADERLNVTLLPRFHPGVRSLLAHPGLAALVVPSRVEPFGRIPLEAFVAGAAPVVATTAGGLAHLVLHEQTGYSAAPEDPRSLAAAIRRAVDADPRERARLRQAGRQLVATRHDYERNIRGFLHRLAPWALALGGR</sequence>
<feature type="domain" description="Glycosyl transferase family 1" evidence="2">
    <location>
        <begin position="230"/>
        <end position="387"/>
    </location>
</feature>
<protein>
    <submittedName>
        <fullName evidence="3">Glycosyltransferase family 4 protein</fullName>
        <ecNumber evidence="3">2.4.-.-</ecNumber>
    </submittedName>
</protein>
<evidence type="ECO:0000313" key="4">
    <source>
        <dbReference type="Proteomes" id="UP001603978"/>
    </source>
</evidence>
<organism evidence="3 4">
    <name type="scientific">Nonomuraea marmarensis</name>
    <dbReference type="NCBI Taxonomy" id="3351344"/>
    <lineage>
        <taxon>Bacteria</taxon>
        <taxon>Bacillati</taxon>
        <taxon>Actinomycetota</taxon>
        <taxon>Actinomycetes</taxon>
        <taxon>Streptosporangiales</taxon>
        <taxon>Streptosporangiaceae</taxon>
        <taxon>Nonomuraea</taxon>
    </lineage>
</organism>
<evidence type="ECO:0000313" key="3">
    <source>
        <dbReference type="EMBL" id="MFG1707427.1"/>
    </source>
</evidence>
<name>A0ABW7AJE0_9ACTN</name>
<keyword evidence="3" id="KW-0328">Glycosyltransferase</keyword>
<dbReference type="Gene3D" id="3.40.50.2000">
    <property type="entry name" value="Glycogen Phosphorylase B"/>
    <property type="match status" value="2"/>
</dbReference>
<gene>
    <name evidence="3" type="ORF">ACFLIM_29925</name>
</gene>
<dbReference type="Pfam" id="PF00534">
    <property type="entry name" value="Glycos_transf_1"/>
    <property type="match status" value="1"/>
</dbReference>
<dbReference type="Proteomes" id="UP001603978">
    <property type="component" value="Unassembled WGS sequence"/>
</dbReference>
<evidence type="ECO:0000259" key="2">
    <source>
        <dbReference type="Pfam" id="PF00534"/>
    </source>
</evidence>
<evidence type="ECO:0000256" key="1">
    <source>
        <dbReference type="ARBA" id="ARBA00022679"/>
    </source>
</evidence>
<proteinExistence type="predicted"/>
<keyword evidence="1 3" id="KW-0808">Transferase</keyword>
<dbReference type="CDD" id="cd03801">
    <property type="entry name" value="GT4_PimA-like"/>
    <property type="match status" value="1"/>
</dbReference>
<dbReference type="RefSeq" id="WP_393171122.1">
    <property type="nucleotide sequence ID" value="NZ_JBICRM010000021.1"/>
</dbReference>
<dbReference type="SUPFAM" id="SSF53756">
    <property type="entry name" value="UDP-Glycosyltransferase/glycogen phosphorylase"/>
    <property type="match status" value="1"/>
</dbReference>
<dbReference type="InterPro" id="IPR001296">
    <property type="entry name" value="Glyco_trans_1"/>
</dbReference>
<dbReference type="EC" id="2.4.-.-" evidence="3"/>
<dbReference type="PANTHER" id="PTHR12526">
    <property type="entry name" value="GLYCOSYLTRANSFERASE"/>
    <property type="match status" value="1"/>
</dbReference>
<comment type="caution">
    <text evidence="3">The sequence shown here is derived from an EMBL/GenBank/DDBJ whole genome shotgun (WGS) entry which is preliminary data.</text>
</comment>